<dbReference type="PIRSF" id="PIRSF036894">
    <property type="entry name" value="PMI_Firm_short"/>
    <property type="match status" value="1"/>
</dbReference>
<dbReference type="PANTHER" id="PTHR42742">
    <property type="entry name" value="TRANSCRIPTIONAL REPRESSOR MPRA"/>
    <property type="match status" value="1"/>
</dbReference>
<organism evidence="6 7">
    <name type="scientific">Mesomycoplasma conjunctivae (strain ATCC 25834 / NCTC 10147 / HRC/581)</name>
    <name type="common">Mycoplasma conjunctivae</name>
    <dbReference type="NCBI Taxonomy" id="572263"/>
    <lineage>
        <taxon>Bacteria</taxon>
        <taxon>Bacillati</taxon>
        <taxon>Mycoplasmatota</taxon>
        <taxon>Mycoplasmoidales</taxon>
        <taxon>Metamycoplasmataceae</taxon>
        <taxon>Mesomycoplasma</taxon>
    </lineage>
</organism>
<evidence type="ECO:0000313" key="6">
    <source>
        <dbReference type="EMBL" id="CAT05230.1"/>
    </source>
</evidence>
<dbReference type="CDD" id="cd07010">
    <property type="entry name" value="cupin_PMI_type_I_N_bac"/>
    <property type="match status" value="1"/>
</dbReference>
<comment type="cofactor">
    <cofactor evidence="3">
        <name>Zn(2+)</name>
        <dbReference type="ChEBI" id="CHEBI:29105"/>
    </cofactor>
    <text evidence="3">Binds 1 zinc ion per subunit.</text>
</comment>
<feature type="binding site" evidence="3">
    <location>
        <position position="106"/>
    </location>
    <ligand>
        <name>Zn(2+)</name>
        <dbReference type="ChEBI" id="CHEBI:29105"/>
    </ligand>
</feature>
<evidence type="ECO:0000259" key="5">
    <source>
        <dbReference type="Pfam" id="PF20511"/>
    </source>
</evidence>
<gene>
    <name evidence="6" type="ordered locus">MCJ_005310</name>
</gene>
<accession>C5J6W7</accession>
<evidence type="ECO:0000256" key="3">
    <source>
        <dbReference type="PIRSR" id="PIRSR036894-1"/>
    </source>
</evidence>
<dbReference type="Proteomes" id="UP000001491">
    <property type="component" value="Chromosome"/>
</dbReference>
<keyword evidence="7" id="KW-1185">Reference proteome</keyword>
<dbReference type="Pfam" id="PF20511">
    <property type="entry name" value="PMI_typeI_cat"/>
    <property type="match status" value="1"/>
</dbReference>
<dbReference type="KEGG" id="mco:MCJ_005310"/>
<evidence type="ECO:0000256" key="2">
    <source>
        <dbReference type="ARBA" id="ARBA00022833"/>
    </source>
</evidence>
<dbReference type="eggNOG" id="COG1482">
    <property type="taxonomic scope" value="Bacteria"/>
</dbReference>
<keyword evidence="6" id="KW-0413">Isomerase</keyword>
<protein>
    <submittedName>
        <fullName evidence="6">HYPOTHETICAL Mannose-6-phosphate isomerase</fullName>
    </submittedName>
</protein>
<dbReference type="GO" id="GO:0005975">
    <property type="term" value="P:carbohydrate metabolic process"/>
    <property type="evidence" value="ECO:0007669"/>
    <property type="project" value="InterPro"/>
</dbReference>
<dbReference type="GO" id="GO:0008270">
    <property type="term" value="F:zinc ion binding"/>
    <property type="evidence" value="ECO:0007669"/>
    <property type="project" value="InterPro"/>
</dbReference>
<feature type="domain" description="Phosphomannose isomerase type I catalytic" evidence="5">
    <location>
        <begin position="8"/>
        <end position="113"/>
    </location>
</feature>
<keyword evidence="2 3" id="KW-0862">Zinc</keyword>
<sequence length="297" mass="34623">MKTFYFLKPYFQEKIWAGKNLQKHFQLAHLVGEAWLISAIENRQSKLENGIPLDEFFYKNKDFFNNYPASVYPTLHKIIDAADHLSIQVHPNDEYAKKIGSLGKDECWYLLENNLHPFYIGLQLPTISDDQLFSDKVLDYLNKVALKKDDFVYIKAGMIHALPKNSLVYELQQNSDITYRIFDYNRLDDENKPRSLHIEQAKDVIDKQLQPEVIQVQNGQLISNNFFNLKVVDIQDQFVLTSDPTKVYWYEVIIIEGQGDLEGVAFQKYDALIISAKVQKSYIFKGKTKILINKITK</sequence>
<proteinExistence type="predicted"/>
<dbReference type="InterPro" id="IPR014628">
    <property type="entry name" value="Man6P_isomerase_Firm_short"/>
</dbReference>
<evidence type="ECO:0000313" key="7">
    <source>
        <dbReference type="Proteomes" id="UP000001491"/>
    </source>
</evidence>
<evidence type="ECO:0000256" key="4">
    <source>
        <dbReference type="PIRSR" id="PIRSR036894-2"/>
    </source>
</evidence>
<dbReference type="GO" id="GO:0004476">
    <property type="term" value="F:mannose-6-phosphate isomerase activity"/>
    <property type="evidence" value="ECO:0007669"/>
    <property type="project" value="InterPro"/>
</dbReference>
<dbReference type="PANTHER" id="PTHR42742:SF3">
    <property type="entry name" value="FRUCTOKINASE"/>
    <property type="match status" value="1"/>
</dbReference>
<dbReference type="InterPro" id="IPR014710">
    <property type="entry name" value="RmlC-like_jellyroll"/>
</dbReference>
<feature type="binding site" evidence="3">
    <location>
        <position position="160"/>
    </location>
    <ligand>
        <name>Zn(2+)</name>
        <dbReference type="ChEBI" id="CHEBI:29105"/>
    </ligand>
</feature>
<dbReference type="HOGENOM" id="CLU_020529_0_0_14"/>
<dbReference type="Gene3D" id="2.60.120.10">
    <property type="entry name" value="Jelly Rolls"/>
    <property type="match status" value="2"/>
</dbReference>
<dbReference type="InterPro" id="IPR046457">
    <property type="entry name" value="PMI_typeI_cat"/>
</dbReference>
<dbReference type="AlphaFoldDB" id="C5J6W7"/>
<dbReference type="InterPro" id="IPR051804">
    <property type="entry name" value="Carb_Metab_Reg_Kinase/Isom"/>
</dbReference>
<dbReference type="SUPFAM" id="SSF51182">
    <property type="entry name" value="RmlC-like cupins"/>
    <property type="match status" value="1"/>
</dbReference>
<feature type="binding site" evidence="3">
    <location>
        <position position="90"/>
    </location>
    <ligand>
        <name>Zn(2+)</name>
        <dbReference type="ChEBI" id="CHEBI:29105"/>
    </ligand>
</feature>
<keyword evidence="1 3" id="KW-0479">Metal-binding</keyword>
<dbReference type="InterPro" id="IPR011051">
    <property type="entry name" value="RmlC_Cupin_sf"/>
</dbReference>
<reference evidence="7" key="1">
    <citation type="journal article" date="2009" name="BMC Bioinformatics">
        <title>The Mycoplasma conjunctivae genome sequencing, annotation and analysis.</title>
        <authorList>
            <person name="Calderon-Copete S.P."/>
            <person name="Wigger G."/>
            <person name="Wunderlin C."/>
            <person name="Schmidheini T."/>
            <person name="Frey J."/>
            <person name="Quail M.A."/>
            <person name="Falquet L."/>
        </authorList>
    </citation>
    <scope>NUCLEOTIDE SEQUENCE [LARGE SCALE GENOMIC DNA]</scope>
    <source>
        <strain evidence="7">ATCC 25834 / NCTC 10147 / HRC/581</strain>
    </source>
</reference>
<evidence type="ECO:0000256" key="1">
    <source>
        <dbReference type="ARBA" id="ARBA00022723"/>
    </source>
</evidence>
<feature type="active site" evidence="4">
    <location>
        <position position="180"/>
    </location>
</feature>
<name>C5J6W7_MESCH</name>
<dbReference type="EMBL" id="FM864216">
    <property type="protein sequence ID" value="CAT05230.1"/>
    <property type="molecule type" value="Genomic_DNA"/>
</dbReference>